<dbReference type="EMBL" id="VULO01000009">
    <property type="protein sequence ID" value="MSS84754.1"/>
    <property type="molecule type" value="Genomic_DNA"/>
</dbReference>
<dbReference type="Proteomes" id="UP000470875">
    <property type="component" value="Unassembled WGS sequence"/>
</dbReference>
<reference evidence="11 12" key="1">
    <citation type="submission" date="2019-08" db="EMBL/GenBank/DDBJ databases">
        <title>In-depth cultivation of the pig gut microbiome towards novel bacterial diversity and tailored functional studies.</title>
        <authorList>
            <person name="Wylensek D."/>
            <person name="Hitch T.C.A."/>
            <person name="Clavel T."/>
        </authorList>
    </citation>
    <scope>NUCLEOTIDE SEQUENCE [LARGE SCALE GENOMIC DNA]</scope>
    <source>
        <strain evidence="11 12">WB03_NA08</strain>
    </source>
</reference>
<dbReference type="GO" id="GO:0030170">
    <property type="term" value="F:pyridoxal phosphate binding"/>
    <property type="evidence" value="ECO:0007669"/>
    <property type="project" value="InterPro"/>
</dbReference>
<dbReference type="GO" id="GO:0008483">
    <property type="term" value="F:transaminase activity"/>
    <property type="evidence" value="ECO:0007669"/>
    <property type="project" value="UniProtKB-KW"/>
</dbReference>
<comment type="catalytic activity">
    <reaction evidence="6">
        <text>L-homocysteine + H2O = 2-oxobutanoate + hydrogen sulfide + NH4(+) + H(+)</text>
        <dbReference type="Rhea" id="RHEA:14501"/>
        <dbReference type="ChEBI" id="CHEBI:15377"/>
        <dbReference type="ChEBI" id="CHEBI:15378"/>
        <dbReference type="ChEBI" id="CHEBI:16763"/>
        <dbReference type="ChEBI" id="CHEBI:28938"/>
        <dbReference type="ChEBI" id="CHEBI:29919"/>
        <dbReference type="ChEBI" id="CHEBI:58199"/>
        <dbReference type="EC" id="4.4.1.2"/>
    </reaction>
    <physiologicalReaction direction="left-to-right" evidence="6">
        <dbReference type="Rhea" id="RHEA:14502"/>
    </physiologicalReaction>
</comment>
<dbReference type="PIRSF" id="PIRSF001434">
    <property type="entry name" value="CGS"/>
    <property type="match status" value="1"/>
</dbReference>
<organism evidence="11 12">
    <name type="scientific">Scrofimicrobium canadense</name>
    <dbReference type="NCBI Taxonomy" id="2652290"/>
    <lineage>
        <taxon>Bacteria</taxon>
        <taxon>Bacillati</taxon>
        <taxon>Actinomycetota</taxon>
        <taxon>Actinomycetes</taxon>
        <taxon>Actinomycetales</taxon>
        <taxon>Actinomycetaceae</taxon>
        <taxon>Scrofimicrobium</taxon>
    </lineage>
</organism>
<feature type="region of interest" description="Disordered" evidence="10">
    <location>
        <begin position="1"/>
        <end position="27"/>
    </location>
</feature>
<feature type="compositionally biased region" description="Basic and acidic residues" evidence="10">
    <location>
        <begin position="1"/>
        <end position="10"/>
    </location>
</feature>
<gene>
    <name evidence="11" type="ORF">FYJ24_08250</name>
</gene>
<dbReference type="InterPro" id="IPR000277">
    <property type="entry name" value="Cys/Met-Metab_PyrdxlP-dep_enz"/>
</dbReference>
<evidence type="ECO:0000313" key="11">
    <source>
        <dbReference type="EMBL" id="MSS84754.1"/>
    </source>
</evidence>
<comment type="similarity">
    <text evidence="2 9">Belongs to the trans-sulfuration enzymes family.</text>
</comment>
<dbReference type="RefSeq" id="WP_154545399.1">
    <property type="nucleotide sequence ID" value="NZ_VULO01000009.1"/>
</dbReference>
<dbReference type="EC" id="4.4.1.2" evidence="4"/>
<evidence type="ECO:0000256" key="5">
    <source>
        <dbReference type="ARBA" id="ARBA00047199"/>
    </source>
</evidence>
<comment type="cofactor">
    <cofactor evidence="1 9">
        <name>pyridoxal 5'-phosphate</name>
        <dbReference type="ChEBI" id="CHEBI:597326"/>
    </cofactor>
</comment>
<dbReference type="InterPro" id="IPR015421">
    <property type="entry name" value="PyrdxlP-dep_Trfase_major"/>
</dbReference>
<dbReference type="FunFam" id="3.40.640.10:FF:000046">
    <property type="entry name" value="Cystathionine gamma-lyase"/>
    <property type="match status" value="1"/>
</dbReference>
<evidence type="ECO:0000313" key="12">
    <source>
        <dbReference type="Proteomes" id="UP000470875"/>
    </source>
</evidence>
<sequence length="395" mass="42559">MTAPDKHDPHTLNFSSAAVHAGNRGEESTGGVLTPLVLANSYNLPPDPTEVDWSDWRVPLYTRNSGFNQLSLQEKLAALEGAEDCVVFASGVGALYSVFFSFLNSGDHVIVSDNTYEATWRLFAELLPQKYNIEASFVDTSNLDEVKTALRPNTRLIVTETIANPTTRVSDVAALAAIAHDADALFAVDSTFTPPPTYRPLRDGADLVIHSLTKYINGHGDAMGGAVLGSADLIAELKSDPMVDLGATISPFNAWLISRGLVTLPLRMKQHQDSALQVAQFLSAHPSVAYVDYPGLPDHPGHKVASRQFDGFGGLMAFGLKGGHSAHNEFVSRLRLITSAVSLGHPETLIVHVGTDGPRVTYYPERYKELGHLRLAVGLEDPADLIADIAQALAK</sequence>
<dbReference type="PANTHER" id="PTHR11808">
    <property type="entry name" value="TRANS-SULFURATION ENZYME FAMILY MEMBER"/>
    <property type="match status" value="1"/>
</dbReference>
<protein>
    <recommendedName>
        <fullName evidence="4">homocysteine desulfhydrase</fullName>
        <ecNumber evidence="4">4.4.1.2</ecNumber>
    </recommendedName>
    <alternativeName>
        <fullName evidence="5">Homocysteine desulfhydrase</fullName>
    </alternativeName>
</protein>
<keyword evidence="11" id="KW-0032">Aminotransferase</keyword>
<dbReference type="Gene3D" id="3.90.1150.10">
    <property type="entry name" value="Aspartate Aminotransferase, domain 1"/>
    <property type="match status" value="1"/>
</dbReference>
<dbReference type="PROSITE" id="PS00868">
    <property type="entry name" value="CYS_MET_METAB_PP"/>
    <property type="match status" value="1"/>
</dbReference>
<dbReference type="InterPro" id="IPR054542">
    <property type="entry name" value="Cys_met_metab_PP"/>
</dbReference>
<dbReference type="GO" id="GO:0018826">
    <property type="term" value="F:methionine gamma-lyase activity"/>
    <property type="evidence" value="ECO:0007669"/>
    <property type="project" value="UniProtKB-EC"/>
</dbReference>
<dbReference type="AlphaFoldDB" id="A0A6N7VSJ7"/>
<dbReference type="InterPro" id="IPR015422">
    <property type="entry name" value="PyrdxlP-dep_Trfase_small"/>
</dbReference>
<proteinExistence type="inferred from homology"/>
<evidence type="ECO:0000256" key="7">
    <source>
        <dbReference type="ARBA" id="ARBA00052699"/>
    </source>
</evidence>
<evidence type="ECO:0000256" key="2">
    <source>
        <dbReference type="ARBA" id="ARBA00009077"/>
    </source>
</evidence>
<dbReference type="SUPFAM" id="SSF53383">
    <property type="entry name" value="PLP-dependent transferases"/>
    <property type="match status" value="1"/>
</dbReference>
<keyword evidence="11" id="KW-0808">Transferase</keyword>
<accession>A0A6N7VSJ7</accession>
<dbReference type="InterPro" id="IPR015424">
    <property type="entry name" value="PyrdxlP-dep_Trfase"/>
</dbReference>
<keyword evidence="12" id="KW-1185">Reference proteome</keyword>
<comment type="caution">
    <text evidence="11">The sequence shown here is derived from an EMBL/GenBank/DDBJ whole genome shotgun (WGS) entry which is preliminary data.</text>
</comment>
<dbReference type="CDD" id="cd00614">
    <property type="entry name" value="CGS_like"/>
    <property type="match status" value="1"/>
</dbReference>
<evidence type="ECO:0000256" key="8">
    <source>
        <dbReference type="PIRSR" id="PIRSR001434-2"/>
    </source>
</evidence>
<dbReference type="GO" id="GO:0005737">
    <property type="term" value="C:cytoplasm"/>
    <property type="evidence" value="ECO:0007669"/>
    <property type="project" value="TreeGrafter"/>
</dbReference>
<dbReference type="GO" id="GO:0047982">
    <property type="term" value="F:homocysteine desulfhydrase activity"/>
    <property type="evidence" value="ECO:0007669"/>
    <property type="project" value="UniProtKB-EC"/>
</dbReference>
<name>A0A6N7VSJ7_9ACTO</name>
<evidence type="ECO:0000256" key="1">
    <source>
        <dbReference type="ARBA" id="ARBA00001933"/>
    </source>
</evidence>
<dbReference type="Pfam" id="PF01053">
    <property type="entry name" value="Cys_Met_Meta_PP"/>
    <property type="match status" value="1"/>
</dbReference>
<evidence type="ECO:0000256" key="3">
    <source>
        <dbReference type="ARBA" id="ARBA00022898"/>
    </source>
</evidence>
<dbReference type="Gene3D" id="3.40.640.10">
    <property type="entry name" value="Type I PLP-dependent aspartate aminotransferase-like (Major domain)"/>
    <property type="match status" value="1"/>
</dbReference>
<feature type="modified residue" description="N6-(pyridoxal phosphate)lysine" evidence="8">
    <location>
        <position position="214"/>
    </location>
</feature>
<evidence type="ECO:0000256" key="10">
    <source>
        <dbReference type="SAM" id="MobiDB-lite"/>
    </source>
</evidence>
<keyword evidence="3 8" id="KW-0663">Pyridoxal phosphate</keyword>
<evidence type="ECO:0000256" key="9">
    <source>
        <dbReference type="RuleBase" id="RU362118"/>
    </source>
</evidence>
<evidence type="ECO:0000256" key="4">
    <source>
        <dbReference type="ARBA" id="ARBA00047175"/>
    </source>
</evidence>
<dbReference type="GO" id="GO:0019346">
    <property type="term" value="P:transsulfuration"/>
    <property type="evidence" value="ECO:0007669"/>
    <property type="project" value="InterPro"/>
</dbReference>
<comment type="catalytic activity">
    <reaction evidence="7">
        <text>L-methionine + H2O = methanethiol + 2-oxobutanoate + NH4(+)</text>
        <dbReference type="Rhea" id="RHEA:23800"/>
        <dbReference type="ChEBI" id="CHEBI:15377"/>
        <dbReference type="ChEBI" id="CHEBI:16007"/>
        <dbReference type="ChEBI" id="CHEBI:16763"/>
        <dbReference type="ChEBI" id="CHEBI:28938"/>
        <dbReference type="ChEBI" id="CHEBI:57844"/>
        <dbReference type="EC" id="4.4.1.11"/>
    </reaction>
    <physiologicalReaction direction="left-to-right" evidence="7">
        <dbReference type="Rhea" id="RHEA:23801"/>
    </physiologicalReaction>
</comment>
<evidence type="ECO:0000256" key="6">
    <source>
        <dbReference type="ARBA" id="ARBA00048780"/>
    </source>
</evidence>